<sequence length="97" mass="11439">KGSKEHQTARVKVRNKRGATRKSRQKKELERTRSNDTTTTKSNNITRKGERDRKGSKGEKKLDRKYMTKDSEQREAATGNKHKQKEGKRQETRRKKK</sequence>
<feature type="region of interest" description="Disordered" evidence="1">
    <location>
        <begin position="1"/>
        <end position="97"/>
    </location>
</feature>
<feature type="compositionally biased region" description="Polar residues" evidence="1">
    <location>
        <begin position="35"/>
        <end position="46"/>
    </location>
</feature>
<name>A0ABN7XJD5_GIGMA</name>
<keyword evidence="3" id="KW-1185">Reference proteome</keyword>
<protein>
    <submittedName>
        <fullName evidence="2">13449_t:CDS:1</fullName>
    </submittedName>
</protein>
<dbReference type="EMBL" id="CAJVQB010149065">
    <property type="protein sequence ID" value="CAG8855407.1"/>
    <property type="molecule type" value="Genomic_DNA"/>
</dbReference>
<comment type="caution">
    <text evidence="2">The sequence shown here is derived from an EMBL/GenBank/DDBJ whole genome shotgun (WGS) entry which is preliminary data.</text>
</comment>
<dbReference type="Proteomes" id="UP000789901">
    <property type="component" value="Unassembled WGS sequence"/>
</dbReference>
<evidence type="ECO:0000313" key="3">
    <source>
        <dbReference type="Proteomes" id="UP000789901"/>
    </source>
</evidence>
<proteinExistence type="predicted"/>
<feature type="compositionally biased region" description="Basic residues" evidence="1">
    <location>
        <begin position="80"/>
        <end position="97"/>
    </location>
</feature>
<accession>A0ABN7XJD5</accession>
<evidence type="ECO:0000256" key="1">
    <source>
        <dbReference type="SAM" id="MobiDB-lite"/>
    </source>
</evidence>
<evidence type="ECO:0000313" key="2">
    <source>
        <dbReference type="EMBL" id="CAG8855407.1"/>
    </source>
</evidence>
<feature type="compositionally biased region" description="Basic residues" evidence="1">
    <location>
        <begin position="9"/>
        <end position="25"/>
    </location>
</feature>
<feature type="compositionally biased region" description="Basic and acidic residues" evidence="1">
    <location>
        <begin position="47"/>
        <end position="75"/>
    </location>
</feature>
<feature type="non-terminal residue" evidence="2">
    <location>
        <position position="1"/>
    </location>
</feature>
<reference evidence="2 3" key="1">
    <citation type="submission" date="2021-06" db="EMBL/GenBank/DDBJ databases">
        <authorList>
            <person name="Kallberg Y."/>
            <person name="Tangrot J."/>
            <person name="Rosling A."/>
        </authorList>
    </citation>
    <scope>NUCLEOTIDE SEQUENCE [LARGE SCALE GENOMIC DNA]</scope>
    <source>
        <strain evidence="2 3">120-4 pot B 10/14</strain>
    </source>
</reference>
<organism evidence="2 3">
    <name type="scientific">Gigaspora margarita</name>
    <dbReference type="NCBI Taxonomy" id="4874"/>
    <lineage>
        <taxon>Eukaryota</taxon>
        <taxon>Fungi</taxon>
        <taxon>Fungi incertae sedis</taxon>
        <taxon>Mucoromycota</taxon>
        <taxon>Glomeromycotina</taxon>
        <taxon>Glomeromycetes</taxon>
        <taxon>Diversisporales</taxon>
        <taxon>Gigasporaceae</taxon>
        <taxon>Gigaspora</taxon>
    </lineage>
</organism>
<feature type="non-terminal residue" evidence="2">
    <location>
        <position position="97"/>
    </location>
</feature>
<gene>
    <name evidence="2" type="ORF">GMARGA_LOCUS44228</name>
</gene>